<proteinExistence type="predicted"/>
<feature type="region of interest" description="Disordered" evidence="1">
    <location>
        <begin position="828"/>
        <end position="852"/>
    </location>
</feature>
<keyword evidence="5" id="KW-1185">Reference proteome</keyword>
<dbReference type="Pfam" id="PF19878">
    <property type="entry name" value="DUF6351"/>
    <property type="match status" value="1"/>
</dbReference>
<evidence type="ECO:0000256" key="2">
    <source>
        <dbReference type="SAM" id="SignalP"/>
    </source>
</evidence>
<evidence type="ECO:0000259" key="3">
    <source>
        <dbReference type="Pfam" id="PF19878"/>
    </source>
</evidence>
<feature type="chain" id="PRO_5046038031" evidence="2">
    <location>
        <begin position="34"/>
        <end position="852"/>
    </location>
</feature>
<evidence type="ECO:0000256" key="1">
    <source>
        <dbReference type="SAM" id="MobiDB-lite"/>
    </source>
</evidence>
<evidence type="ECO:0000313" key="5">
    <source>
        <dbReference type="Proteomes" id="UP001174908"/>
    </source>
</evidence>
<keyword evidence="2" id="KW-0732">Signal</keyword>
<dbReference type="EMBL" id="JASZYV010000001">
    <property type="protein sequence ID" value="MDM0044485.1"/>
    <property type="molecule type" value="Genomic_DNA"/>
</dbReference>
<feature type="domain" description="DUF6351" evidence="3">
    <location>
        <begin position="73"/>
        <end position="825"/>
    </location>
</feature>
<protein>
    <submittedName>
        <fullName evidence="4">DUF6351 family protein</fullName>
    </submittedName>
</protein>
<dbReference type="RefSeq" id="WP_286659519.1">
    <property type="nucleotide sequence ID" value="NZ_JASZYV010000001.1"/>
</dbReference>
<reference evidence="4" key="1">
    <citation type="submission" date="2023-06" db="EMBL/GenBank/DDBJ databases">
        <authorList>
            <person name="Jiang Y."/>
            <person name="Liu Q."/>
        </authorList>
    </citation>
    <scope>NUCLEOTIDE SEQUENCE</scope>
    <source>
        <strain evidence="4">CGMCC 1.12089</strain>
    </source>
</reference>
<accession>A0ABT7N9D4</accession>
<feature type="signal peptide" evidence="2">
    <location>
        <begin position="1"/>
        <end position="33"/>
    </location>
</feature>
<comment type="caution">
    <text evidence="4">The sequence shown here is derived from an EMBL/GenBank/DDBJ whole genome shotgun (WGS) entry which is preliminary data.</text>
</comment>
<dbReference type="InterPro" id="IPR045556">
    <property type="entry name" value="DUF6351"/>
</dbReference>
<dbReference type="Proteomes" id="UP001174908">
    <property type="component" value="Unassembled WGS sequence"/>
</dbReference>
<evidence type="ECO:0000313" key="4">
    <source>
        <dbReference type="EMBL" id="MDM0044485.1"/>
    </source>
</evidence>
<organism evidence="4 5">
    <name type="scientific">Variovorax dokdonensis</name>
    <dbReference type="NCBI Taxonomy" id="344883"/>
    <lineage>
        <taxon>Bacteria</taxon>
        <taxon>Pseudomonadati</taxon>
        <taxon>Pseudomonadota</taxon>
        <taxon>Betaproteobacteria</taxon>
        <taxon>Burkholderiales</taxon>
        <taxon>Comamonadaceae</taxon>
        <taxon>Variovorax</taxon>
    </lineage>
</organism>
<gene>
    <name evidence="4" type="ORF">QTH91_08345</name>
</gene>
<name>A0ABT7N9D4_9BURK</name>
<dbReference type="PROSITE" id="PS51257">
    <property type="entry name" value="PROKAR_LIPOPROTEIN"/>
    <property type="match status" value="1"/>
</dbReference>
<sequence>MQKTPFIDRRLPVASLLAFLLAACGGGSGGSEAASGAAASSKSVDVADAAAASKASSEEAEKSRGGGPLPKIISVSNRADLLSGGDALIELDLPSNHRSTHDLQVMLDGQDVTSTFVRGSDGRLQGLLTGMAPGQHEVVARTGKSAASRLTLTMHPRGGPVISGEQAVPFVCATRVPQGATDTQPATIASGLGDAQAGDTQCNMFTGYMFYYKSTTPGCTLALPDPINRPAYTDPNPPASVPQPANPCFKPYSFRVPPSDLATTTTDDGRTVPYVVRVERGVINRGIYDIAVLWRSGPGVPGGAHAVWNGKLVYHFGASTGQPRRQARPATAWTDDRALSRGHMVAMNSMSDSLQNSNRVLMSETVMMMKEHIIEHYGQLYGPLRFTIGNGCSGGSIAANMVSTLGPGLLDGITTSCTYPDSETTAMEVADCVLLVEAYQKPQWLALQGGLSPAQINLKKAAINGHLDQSACHGWFNSFGSNAQPGNYYQRVVPPALNASGTIVTLPTQVNNCELPASQVYDPVTNPDGPRCDAWSWARSIWGTVPGTQYPRDTRDNVGVQYGLGALLAGRISGEEFVTLNEIVGGTDRDNQLRPERSQADPEALTTAYRAGIVLDGEPLSRVAIIDMRGWDDSVTELPPGLALLGVPPANLQGVALFGIHHQWRSFAVRDRLDRDSGGHANQAMWRFGRNGFVPSAAMSTDAFLQMDQWLTNLASDGSNRPLEQKVRRSRPDQTVDYCLPSDDATQSTKVTDEQVCNADRYLAPHASPRQVAGGPRSEDVLKCRLRPLRPWDYAGLLSPDQLNRLQAVFPDGVCDWRRPGVAQHASRAPLTFANGPGGQPLGEAPRSERAH</sequence>